<evidence type="ECO:0000313" key="2">
    <source>
        <dbReference type="Proteomes" id="UP000822688"/>
    </source>
</evidence>
<evidence type="ECO:0000313" key="1">
    <source>
        <dbReference type="EMBL" id="KAG0574562.1"/>
    </source>
</evidence>
<gene>
    <name evidence="1" type="ORF">KC19_VG271700</name>
</gene>
<dbReference type="Proteomes" id="UP000822688">
    <property type="component" value="Chromosome V"/>
</dbReference>
<name>A0A8T0HU50_CERPU</name>
<dbReference type="EMBL" id="CM026426">
    <property type="protein sequence ID" value="KAG0574562.1"/>
    <property type="molecule type" value="Genomic_DNA"/>
</dbReference>
<dbReference type="AlphaFoldDB" id="A0A8T0HU50"/>
<proteinExistence type="predicted"/>
<protein>
    <submittedName>
        <fullName evidence="1">Uncharacterized protein</fullName>
    </submittedName>
</protein>
<sequence>MHIARGRSLRAQYPGRRYIRHIDTDNTSLHKSMRILYLQRQRFSTITGVSIMQHLQKLVTLSRPISEILDITLRCKFLEPLCVAPLCSVSTYFVLTKTILPVSPEPHLYHDQQSIVPYRFQ</sequence>
<comment type="caution">
    <text evidence="1">The sequence shown here is derived from an EMBL/GenBank/DDBJ whole genome shotgun (WGS) entry which is preliminary data.</text>
</comment>
<organism evidence="1 2">
    <name type="scientific">Ceratodon purpureus</name>
    <name type="common">Fire moss</name>
    <name type="synonym">Dicranum purpureum</name>
    <dbReference type="NCBI Taxonomy" id="3225"/>
    <lineage>
        <taxon>Eukaryota</taxon>
        <taxon>Viridiplantae</taxon>
        <taxon>Streptophyta</taxon>
        <taxon>Embryophyta</taxon>
        <taxon>Bryophyta</taxon>
        <taxon>Bryophytina</taxon>
        <taxon>Bryopsida</taxon>
        <taxon>Dicranidae</taxon>
        <taxon>Pseudoditrichales</taxon>
        <taxon>Ditrichaceae</taxon>
        <taxon>Ceratodon</taxon>
    </lineage>
</organism>
<reference evidence="1" key="1">
    <citation type="submission" date="2020-06" db="EMBL/GenBank/DDBJ databases">
        <title>WGS assembly of Ceratodon purpureus strain R40.</title>
        <authorList>
            <person name="Carey S.B."/>
            <person name="Jenkins J."/>
            <person name="Shu S."/>
            <person name="Lovell J.T."/>
            <person name="Sreedasyam A."/>
            <person name="Maumus F."/>
            <person name="Tiley G.P."/>
            <person name="Fernandez-Pozo N."/>
            <person name="Barry K."/>
            <person name="Chen C."/>
            <person name="Wang M."/>
            <person name="Lipzen A."/>
            <person name="Daum C."/>
            <person name="Saski C.A."/>
            <person name="Payton A.C."/>
            <person name="Mcbreen J.C."/>
            <person name="Conrad R.E."/>
            <person name="Kollar L.M."/>
            <person name="Olsson S."/>
            <person name="Huttunen S."/>
            <person name="Landis J.B."/>
            <person name="Wickett N.J."/>
            <person name="Johnson M.G."/>
            <person name="Rensing S.A."/>
            <person name="Grimwood J."/>
            <person name="Schmutz J."/>
            <person name="Mcdaniel S.F."/>
        </authorList>
    </citation>
    <scope>NUCLEOTIDE SEQUENCE</scope>
    <source>
        <strain evidence="1">R40</strain>
    </source>
</reference>
<accession>A0A8T0HU50</accession>
<keyword evidence="2" id="KW-1185">Reference proteome</keyword>